<dbReference type="EMBL" id="CH902617">
    <property type="protein sequence ID" value="KPU79546.1"/>
    <property type="molecule type" value="Genomic_DNA"/>
</dbReference>
<dbReference type="AlphaFoldDB" id="A0A0P8XY18"/>
<sequence length="58" mass="6594">MIDVMPQLQSQPQLQLQHQLHLQLPAVRHPCPITVKWSGEEGKTTDGFVTEDDETVGW</sequence>
<proteinExistence type="predicted"/>
<keyword evidence="3" id="KW-1185">Reference proteome</keyword>
<evidence type="ECO:0000256" key="1">
    <source>
        <dbReference type="SAM" id="MobiDB-lite"/>
    </source>
</evidence>
<reference evidence="2 3" key="1">
    <citation type="journal article" date="2007" name="Nature">
        <title>Evolution of genes and genomes on the Drosophila phylogeny.</title>
        <authorList>
            <consortium name="Drosophila 12 Genomes Consortium"/>
            <person name="Clark A.G."/>
            <person name="Eisen M.B."/>
            <person name="Smith D.R."/>
            <person name="Bergman C.M."/>
            <person name="Oliver B."/>
            <person name="Markow T.A."/>
            <person name="Kaufman T.C."/>
            <person name="Kellis M."/>
            <person name="Gelbart W."/>
            <person name="Iyer V.N."/>
            <person name="Pollard D.A."/>
            <person name="Sackton T.B."/>
            <person name="Larracuente A.M."/>
            <person name="Singh N.D."/>
            <person name="Abad J.P."/>
            <person name="Abt D.N."/>
            <person name="Adryan B."/>
            <person name="Aguade M."/>
            <person name="Akashi H."/>
            <person name="Anderson W.W."/>
            <person name="Aquadro C.F."/>
            <person name="Ardell D.H."/>
            <person name="Arguello R."/>
            <person name="Artieri C.G."/>
            <person name="Barbash D.A."/>
            <person name="Barker D."/>
            <person name="Barsanti P."/>
            <person name="Batterham P."/>
            <person name="Batzoglou S."/>
            <person name="Begun D."/>
            <person name="Bhutkar A."/>
            <person name="Blanco E."/>
            <person name="Bosak S.A."/>
            <person name="Bradley R.K."/>
            <person name="Brand A.D."/>
            <person name="Brent M.R."/>
            <person name="Brooks A.N."/>
            <person name="Brown R.H."/>
            <person name="Butlin R.K."/>
            <person name="Caggese C."/>
            <person name="Calvi B.R."/>
            <person name="Bernardo de Carvalho A."/>
            <person name="Caspi A."/>
            <person name="Castrezana S."/>
            <person name="Celniker S.E."/>
            <person name="Chang J.L."/>
            <person name="Chapple C."/>
            <person name="Chatterji S."/>
            <person name="Chinwalla A."/>
            <person name="Civetta A."/>
            <person name="Clifton S.W."/>
            <person name="Comeron J.M."/>
            <person name="Costello J.C."/>
            <person name="Coyne J.A."/>
            <person name="Daub J."/>
            <person name="David R.G."/>
            <person name="Delcher A.L."/>
            <person name="Delehaunty K."/>
            <person name="Do C.B."/>
            <person name="Ebling H."/>
            <person name="Edwards K."/>
            <person name="Eickbush T."/>
            <person name="Evans J.D."/>
            <person name="Filipski A."/>
            <person name="Findeiss S."/>
            <person name="Freyhult E."/>
            <person name="Fulton L."/>
            <person name="Fulton R."/>
            <person name="Garcia A.C."/>
            <person name="Gardiner A."/>
            <person name="Garfield D.A."/>
            <person name="Garvin B.E."/>
            <person name="Gibson G."/>
            <person name="Gilbert D."/>
            <person name="Gnerre S."/>
            <person name="Godfrey J."/>
            <person name="Good R."/>
            <person name="Gotea V."/>
            <person name="Gravely B."/>
            <person name="Greenberg A.J."/>
            <person name="Griffiths-Jones S."/>
            <person name="Gross S."/>
            <person name="Guigo R."/>
            <person name="Gustafson E.A."/>
            <person name="Haerty W."/>
            <person name="Hahn M.W."/>
            <person name="Halligan D.L."/>
            <person name="Halpern A.L."/>
            <person name="Halter G.M."/>
            <person name="Han M.V."/>
            <person name="Heger A."/>
            <person name="Hillier L."/>
            <person name="Hinrichs A.S."/>
            <person name="Holmes I."/>
            <person name="Hoskins R.A."/>
            <person name="Hubisz M.J."/>
            <person name="Hultmark D."/>
            <person name="Huntley M.A."/>
            <person name="Jaffe D.B."/>
            <person name="Jagadeeshan S."/>
            <person name="Jeck W.R."/>
            <person name="Johnson J."/>
            <person name="Jones C.D."/>
            <person name="Jordan W.C."/>
            <person name="Karpen G.H."/>
            <person name="Kataoka E."/>
            <person name="Keightley P.D."/>
            <person name="Kheradpour P."/>
            <person name="Kirkness E.F."/>
            <person name="Koerich L.B."/>
            <person name="Kristiansen K."/>
            <person name="Kudrna D."/>
            <person name="Kulathinal R.J."/>
            <person name="Kumar S."/>
            <person name="Kwok R."/>
            <person name="Lander E."/>
            <person name="Langley C.H."/>
            <person name="Lapoint R."/>
            <person name="Lazzaro B.P."/>
            <person name="Lee S.J."/>
            <person name="Levesque L."/>
            <person name="Li R."/>
            <person name="Lin C.F."/>
            <person name="Lin M.F."/>
            <person name="Lindblad-Toh K."/>
            <person name="Llopart A."/>
            <person name="Long M."/>
            <person name="Low L."/>
            <person name="Lozovsky E."/>
            <person name="Lu J."/>
            <person name="Luo M."/>
            <person name="Machado C.A."/>
            <person name="Makalowski W."/>
            <person name="Marzo M."/>
            <person name="Matsuda M."/>
            <person name="Matzkin L."/>
            <person name="McAllister B."/>
            <person name="McBride C.S."/>
            <person name="McKernan B."/>
            <person name="McKernan K."/>
            <person name="Mendez-Lago M."/>
            <person name="Minx P."/>
            <person name="Mollenhauer M.U."/>
            <person name="Montooth K."/>
            <person name="Mount S.M."/>
            <person name="Mu X."/>
            <person name="Myers E."/>
            <person name="Negre B."/>
            <person name="Newfeld S."/>
            <person name="Nielsen R."/>
            <person name="Noor M.A."/>
            <person name="O'Grady P."/>
            <person name="Pachter L."/>
            <person name="Papaceit M."/>
            <person name="Parisi M.J."/>
            <person name="Parisi M."/>
            <person name="Parts L."/>
            <person name="Pedersen J.S."/>
            <person name="Pesole G."/>
            <person name="Phillippy A.M."/>
            <person name="Ponting C.P."/>
            <person name="Pop M."/>
            <person name="Porcelli D."/>
            <person name="Powell J.R."/>
            <person name="Prohaska S."/>
            <person name="Pruitt K."/>
            <person name="Puig M."/>
            <person name="Quesneville H."/>
            <person name="Ram K.R."/>
            <person name="Rand D."/>
            <person name="Rasmussen M.D."/>
            <person name="Reed L.K."/>
            <person name="Reenan R."/>
            <person name="Reily A."/>
            <person name="Remington K.A."/>
            <person name="Rieger T.T."/>
            <person name="Ritchie M.G."/>
            <person name="Robin C."/>
            <person name="Rogers Y.H."/>
            <person name="Rohde C."/>
            <person name="Rozas J."/>
            <person name="Rubenfield M.J."/>
            <person name="Ruiz A."/>
            <person name="Russo S."/>
            <person name="Salzberg S.L."/>
            <person name="Sanchez-Gracia A."/>
            <person name="Saranga D.J."/>
            <person name="Sato H."/>
            <person name="Schaeffer S.W."/>
            <person name="Schatz M.C."/>
            <person name="Schlenke T."/>
            <person name="Schwartz R."/>
            <person name="Segarra C."/>
            <person name="Singh R.S."/>
            <person name="Sirot L."/>
            <person name="Sirota M."/>
            <person name="Sisneros N.B."/>
            <person name="Smith C.D."/>
            <person name="Smith T.F."/>
            <person name="Spieth J."/>
            <person name="Stage D.E."/>
            <person name="Stark A."/>
            <person name="Stephan W."/>
            <person name="Strausberg R.L."/>
            <person name="Strempel S."/>
            <person name="Sturgill D."/>
            <person name="Sutton G."/>
            <person name="Sutton G.G."/>
            <person name="Tao W."/>
            <person name="Teichmann S."/>
            <person name="Tobari Y.N."/>
            <person name="Tomimura Y."/>
            <person name="Tsolas J.M."/>
            <person name="Valente V.L."/>
            <person name="Venter E."/>
            <person name="Venter J.C."/>
            <person name="Vicario S."/>
            <person name="Vieira F.G."/>
            <person name="Vilella A.J."/>
            <person name="Villasante A."/>
            <person name="Walenz B."/>
            <person name="Wang J."/>
            <person name="Wasserman M."/>
            <person name="Watts T."/>
            <person name="Wilson D."/>
            <person name="Wilson R.K."/>
            <person name="Wing R.A."/>
            <person name="Wolfner M.F."/>
            <person name="Wong A."/>
            <person name="Wong G.K."/>
            <person name="Wu C.I."/>
            <person name="Wu G."/>
            <person name="Yamamoto D."/>
            <person name="Yang H.P."/>
            <person name="Yang S.P."/>
            <person name="Yorke J.A."/>
            <person name="Yoshida K."/>
            <person name="Zdobnov E."/>
            <person name="Zhang P."/>
            <person name="Zhang Y."/>
            <person name="Zimin A.V."/>
            <person name="Baldwin J."/>
            <person name="Abdouelleil A."/>
            <person name="Abdulkadir J."/>
            <person name="Abebe A."/>
            <person name="Abera B."/>
            <person name="Abreu J."/>
            <person name="Acer S.C."/>
            <person name="Aftuck L."/>
            <person name="Alexander A."/>
            <person name="An P."/>
            <person name="Anderson E."/>
            <person name="Anderson S."/>
            <person name="Arachi H."/>
            <person name="Azer M."/>
            <person name="Bachantsang P."/>
            <person name="Barry A."/>
            <person name="Bayul T."/>
            <person name="Berlin A."/>
            <person name="Bessette D."/>
            <person name="Bloom T."/>
            <person name="Blye J."/>
            <person name="Boguslavskiy L."/>
            <person name="Bonnet C."/>
            <person name="Boukhgalter B."/>
            <person name="Bourzgui I."/>
            <person name="Brown A."/>
            <person name="Cahill P."/>
            <person name="Channer S."/>
            <person name="Cheshatsang Y."/>
            <person name="Chuda L."/>
            <person name="Citroen M."/>
            <person name="Collymore A."/>
            <person name="Cooke P."/>
            <person name="Costello M."/>
            <person name="D'Aco K."/>
            <person name="Daza R."/>
            <person name="De Haan G."/>
            <person name="DeGray S."/>
            <person name="DeMaso C."/>
            <person name="Dhargay N."/>
            <person name="Dooley K."/>
            <person name="Dooley E."/>
            <person name="Doricent M."/>
            <person name="Dorje P."/>
            <person name="Dorjee K."/>
            <person name="Dupes A."/>
            <person name="Elong R."/>
            <person name="Falk J."/>
            <person name="Farina A."/>
            <person name="Faro S."/>
            <person name="Ferguson D."/>
            <person name="Fisher S."/>
            <person name="Foley C.D."/>
            <person name="Franke A."/>
            <person name="Friedrich D."/>
            <person name="Gadbois L."/>
            <person name="Gearin G."/>
            <person name="Gearin C.R."/>
            <person name="Giannoukos G."/>
            <person name="Goode T."/>
            <person name="Graham J."/>
            <person name="Grandbois E."/>
            <person name="Grewal S."/>
            <person name="Gyaltsen K."/>
            <person name="Hafez N."/>
            <person name="Hagos B."/>
            <person name="Hall J."/>
            <person name="Henson C."/>
            <person name="Hollinger A."/>
            <person name="Honan T."/>
            <person name="Huard M.D."/>
            <person name="Hughes L."/>
            <person name="Hurhula B."/>
            <person name="Husby M.E."/>
            <person name="Kamat A."/>
            <person name="Kanga B."/>
            <person name="Kashin S."/>
            <person name="Khazanovich D."/>
            <person name="Kisner P."/>
            <person name="Lance K."/>
            <person name="Lara M."/>
            <person name="Lee W."/>
            <person name="Lennon N."/>
            <person name="Letendre F."/>
            <person name="LeVine R."/>
            <person name="Lipovsky A."/>
            <person name="Liu X."/>
            <person name="Liu J."/>
            <person name="Liu S."/>
            <person name="Lokyitsang T."/>
            <person name="Lokyitsang Y."/>
            <person name="Lubonja R."/>
            <person name="Lui A."/>
            <person name="MacDonald P."/>
            <person name="Magnisalis V."/>
            <person name="Maru K."/>
            <person name="Matthews C."/>
            <person name="McCusker W."/>
            <person name="McDonough S."/>
            <person name="Mehta T."/>
            <person name="Meldrim J."/>
            <person name="Meneus L."/>
            <person name="Mihai O."/>
            <person name="Mihalev A."/>
            <person name="Mihova T."/>
            <person name="Mittelman R."/>
            <person name="Mlenga V."/>
            <person name="Montmayeur A."/>
            <person name="Mulrain L."/>
            <person name="Navidi A."/>
            <person name="Naylor J."/>
            <person name="Negash T."/>
            <person name="Nguyen T."/>
            <person name="Nguyen N."/>
            <person name="Nicol R."/>
            <person name="Norbu C."/>
            <person name="Norbu N."/>
            <person name="Novod N."/>
            <person name="O'Neill B."/>
            <person name="Osman S."/>
            <person name="Markiewicz E."/>
            <person name="Oyono O.L."/>
            <person name="Patti C."/>
            <person name="Phunkhang P."/>
            <person name="Pierre F."/>
            <person name="Priest M."/>
            <person name="Raghuraman S."/>
            <person name="Rege F."/>
            <person name="Reyes R."/>
            <person name="Rise C."/>
            <person name="Rogov P."/>
            <person name="Ross K."/>
            <person name="Ryan E."/>
            <person name="Settipalli S."/>
            <person name="Shea T."/>
            <person name="Sherpa N."/>
            <person name="Shi L."/>
            <person name="Shih D."/>
            <person name="Sparrow T."/>
            <person name="Spaulding J."/>
            <person name="Stalker J."/>
            <person name="Stange-Thomann N."/>
            <person name="Stavropoulos S."/>
            <person name="Stone C."/>
            <person name="Strader C."/>
            <person name="Tesfaye S."/>
            <person name="Thomson T."/>
            <person name="Thoulutsang Y."/>
            <person name="Thoulutsang D."/>
            <person name="Topham K."/>
            <person name="Topping I."/>
            <person name="Tsamla T."/>
            <person name="Vassiliev H."/>
            <person name="Vo A."/>
            <person name="Wangchuk T."/>
            <person name="Wangdi T."/>
            <person name="Weiand M."/>
            <person name="Wilkinson J."/>
            <person name="Wilson A."/>
            <person name="Yadav S."/>
            <person name="Young G."/>
            <person name="Yu Q."/>
            <person name="Zembek L."/>
            <person name="Zhong D."/>
            <person name="Zimmer A."/>
            <person name="Zwirko Z."/>
            <person name="Jaffe D.B."/>
            <person name="Alvarez P."/>
            <person name="Brockman W."/>
            <person name="Butler J."/>
            <person name="Chin C."/>
            <person name="Gnerre S."/>
            <person name="Grabherr M."/>
            <person name="Kleber M."/>
            <person name="Mauceli E."/>
            <person name="MacCallum I."/>
        </authorList>
    </citation>
    <scope>NUCLEOTIDE SEQUENCE [LARGE SCALE GENOMIC DNA]</scope>
    <source>
        <strain evidence="3">Tucson 14024-0371.13</strain>
    </source>
</reference>
<evidence type="ECO:0000313" key="2">
    <source>
        <dbReference type="EMBL" id="KPU79546.1"/>
    </source>
</evidence>
<evidence type="ECO:0000313" key="3">
    <source>
        <dbReference type="Proteomes" id="UP000007801"/>
    </source>
</evidence>
<protein>
    <submittedName>
        <fullName evidence="2">Uncharacterized protein, isoform A</fullName>
    </submittedName>
</protein>
<accession>A0A0P8XY18</accession>
<dbReference type="Proteomes" id="UP000007801">
    <property type="component" value="Unassembled WGS sequence"/>
</dbReference>
<feature type="region of interest" description="Disordered" evidence="1">
    <location>
        <begin position="38"/>
        <end position="58"/>
    </location>
</feature>
<name>A0A0P8XY18_DROAN</name>
<gene>
    <name evidence="2" type="primary">Dana\GF27369</name>
    <name evidence="2" type="ORF">GF27369</name>
</gene>
<feature type="compositionally biased region" description="Acidic residues" evidence="1">
    <location>
        <begin position="49"/>
        <end position="58"/>
    </location>
</feature>
<organism evidence="2 3">
    <name type="scientific">Drosophila ananassae</name>
    <name type="common">Fruit fly</name>
    <dbReference type="NCBI Taxonomy" id="7217"/>
    <lineage>
        <taxon>Eukaryota</taxon>
        <taxon>Metazoa</taxon>
        <taxon>Ecdysozoa</taxon>
        <taxon>Arthropoda</taxon>
        <taxon>Hexapoda</taxon>
        <taxon>Insecta</taxon>
        <taxon>Pterygota</taxon>
        <taxon>Neoptera</taxon>
        <taxon>Endopterygota</taxon>
        <taxon>Diptera</taxon>
        <taxon>Brachycera</taxon>
        <taxon>Muscomorpha</taxon>
        <taxon>Ephydroidea</taxon>
        <taxon>Drosophilidae</taxon>
        <taxon>Drosophila</taxon>
        <taxon>Sophophora</taxon>
    </lineage>
</organism>